<proteinExistence type="predicted"/>
<organism evidence="1 2">
    <name type="scientific">Microcystis aeruginosa Ma_QC_Ca_00000000_S207</name>
    <dbReference type="NCBI Taxonomy" id="2486251"/>
    <lineage>
        <taxon>Bacteria</taxon>
        <taxon>Bacillati</taxon>
        <taxon>Cyanobacteriota</taxon>
        <taxon>Cyanophyceae</taxon>
        <taxon>Oscillatoriophycideae</taxon>
        <taxon>Chroococcales</taxon>
        <taxon>Microcystaceae</taxon>
        <taxon>Microcystis</taxon>
    </lineage>
</organism>
<dbReference type="EMBL" id="SFBF01000134">
    <property type="protein sequence ID" value="TRU49666.1"/>
    <property type="molecule type" value="Genomic_DNA"/>
</dbReference>
<evidence type="ECO:0000313" key="2">
    <source>
        <dbReference type="Proteomes" id="UP000320293"/>
    </source>
</evidence>
<sequence length="81" mass="9331">MANFYYGSDSGQNYWINLDHVSFVNPEENRLILKMLGNFALVVEGDDMSNLKQVLWNQTLNREKSELGEYDNSLSTDDIPI</sequence>
<dbReference type="Proteomes" id="UP000320293">
    <property type="component" value="Unassembled WGS sequence"/>
</dbReference>
<dbReference type="AlphaFoldDB" id="A0A552FSJ8"/>
<gene>
    <name evidence="1" type="ORF">EWV91_07250</name>
</gene>
<comment type="caution">
    <text evidence="1">The sequence shown here is derived from an EMBL/GenBank/DDBJ whole genome shotgun (WGS) entry which is preliminary data.</text>
</comment>
<accession>A0A552FSJ8</accession>
<protein>
    <submittedName>
        <fullName evidence="1">Uncharacterized protein</fullName>
    </submittedName>
</protein>
<name>A0A552FSJ8_MICAE</name>
<evidence type="ECO:0000313" key="1">
    <source>
        <dbReference type="EMBL" id="TRU49666.1"/>
    </source>
</evidence>
<reference evidence="1 2" key="1">
    <citation type="submission" date="2019-01" db="EMBL/GenBank/DDBJ databases">
        <title>Coherence of Microcystis species and biogeography revealed through population genomics.</title>
        <authorList>
            <person name="Perez-Carrascal O.M."/>
            <person name="Terrat Y."/>
            <person name="Giani A."/>
            <person name="Fortin N."/>
            <person name="Tromas N."/>
            <person name="Shapiro B.J."/>
        </authorList>
    </citation>
    <scope>NUCLEOTIDE SEQUENCE [LARGE SCALE GENOMIC DNA]</scope>
    <source>
        <strain evidence="1">Ma_QC_Ca_00000000_S207</strain>
    </source>
</reference>